<dbReference type="Gene3D" id="3.40.50.620">
    <property type="entry name" value="HUPs"/>
    <property type="match status" value="1"/>
</dbReference>
<comment type="caution">
    <text evidence="3">The sequence shown here is derived from an EMBL/GenBank/DDBJ whole genome shotgun (WGS) entry which is preliminary data.</text>
</comment>
<evidence type="ECO:0000256" key="1">
    <source>
        <dbReference type="SAM" id="MobiDB-lite"/>
    </source>
</evidence>
<dbReference type="SUPFAM" id="SSF52402">
    <property type="entry name" value="Adenine nucleotide alpha hydrolases-like"/>
    <property type="match status" value="1"/>
</dbReference>
<feature type="domain" description="UspA" evidence="2">
    <location>
        <begin position="55"/>
        <end position="201"/>
    </location>
</feature>
<dbReference type="InterPro" id="IPR014729">
    <property type="entry name" value="Rossmann-like_a/b/a_fold"/>
</dbReference>
<sequence length="224" mass="24813">MGKIGTKMPNFCLNRIRPLVRVRLSPPNHADSTTIADQDMKSDSSGGDKKSISSRKIMIVVDSSVEAKNAVQWALSHTVQNQDMIILLYVTKPSKQVEQSTKRDVISPRIPEFLNCMKSMCQLKRPEVCVEIVVVEGEEKGLAIVEAAKRQEVALLVVGQKKRSVTWRLIVMWAGHRAAAAAGGVAEYCVQNASCYAIAVRRKSNKGGGYLITTKRQKDFWLLA</sequence>
<feature type="compositionally biased region" description="Basic and acidic residues" evidence="1">
    <location>
        <begin position="38"/>
        <end position="50"/>
    </location>
</feature>
<protein>
    <recommendedName>
        <fullName evidence="2">UspA domain-containing protein</fullName>
    </recommendedName>
</protein>
<evidence type="ECO:0000313" key="3">
    <source>
        <dbReference type="EMBL" id="GFP95317.1"/>
    </source>
</evidence>
<proteinExistence type="predicted"/>
<name>A0A830C3K5_9LAMI</name>
<dbReference type="EMBL" id="BMAC01000380">
    <property type="protein sequence ID" value="GFP95317.1"/>
    <property type="molecule type" value="Genomic_DNA"/>
</dbReference>
<evidence type="ECO:0000259" key="2">
    <source>
        <dbReference type="Pfam" id="PF00582"/>
    </source>
</evidence>
<accession>A0A830C3K5</accession>
<dbReference type="PANTHER" id="PTHR47000:SF1">
    <property type="entry name" value="ADENINE NUCLEOTIDE ALPHA HYDROLASES-LIKE SUPERFAMILY PROTEIN"/>
    <property type="match status" value="1"/>
</dbReference>
<dbReference type="PANTHER" id="PTHR47000">
    <property type="entry name" value="ADENINE NUCLEOTIDE ALPHA HYDROLASES-LIKE SUPERFAMILY PROTEIN"/>
    <property type="match status" value="1"/>
</dbReference>
<dbReference type="OrthoDB" id="1667873at2759"/>
<dbReference type="InterPro" id="IPR006016">
    <property type="entry name" value="UspA"/>
</dbReference>
<dbReference type="Pfam" id="PF00582">
    <property type="entry name" value="Usp"/>
    <property type="match status" value="1"/>
</dbReference>
<evidence type="ECO:0000313" key="4">
    <source>
        <dbReference type="Proteomes" id="UP000653305"/>
    </source>
</evidence>
<organism evidence="3 4">
    <name type="scientific">Phtheirospermum japonicum</name>
    <dbReference type="NCBI Taxonomy" id="374723"/>
    <lineage>
        <taxon>Eukaryota</taxon>
        <taxon>Viridiplantae</taxon>
        <taxon>Streptophyta</taxon>
        <taxon>Embryophyta</taxon>
        <taxon>Tracheophyta</taxon>
        <taxon>Spermatophyta</taxon>
        <taxon>Magnoliopsida</taxon>
        <taxon>eudicotyledons</taxon>
        <taxon>Gunneridae</taxon>
        <taxon>Pentapetalae</taxon>
        <taxon>asterids</taxon>
        <taxon>lamiids</taxon>
        <taxon>Lamiales</taxon>
        <taxon>Orobanchaceae</taxon>
        <taxon>Orobanchaceae incertae sedis</taxon>
        <taxon>Phtheirospermum</taxon>
    </lineage>
</organism>
<dbReference type="AlphaFoldDB" id="A0A830C3K5"/>
<feature type="region of interest" description="Disordered" evidence="1">
    <location>
        <begin position="27"/>
        <end position="50"/>
    </location>
</feature>
<dbReference type="Proteomes" id="UP000653305">
    <property type="component" value="Unassembled WGS sequence"/>
</dbReference>
<gene>
    <name evidence="3" type="ORF">PHJA_001676000</name>
</gene>
<keyword evidence="4" id="KW-1185">Reference proteome</keyword>
<reference evidence="3" key="1">
    <citation type="submission" date="2020-07" db="EMBL/GenBank/DDBJ databases">
        <title>Ethylene signaling mediates host invasion by parasitic plants.</title>
        <authorList>
            <person name="Yoshida S."/>
        </authorList>
    </citation>
    <scope>NUCLEOTIDE SEQUENCE</scope>
    <source>
        <strain evidence="3">Okayama</strain>
    </source>
</reference>